<dbReference type="AlphaFoldDB" id="A0A5C0VII9"/>
<protein>
    <submittedName>
        <fullName evidence="2">Uncharacterized protein</fullName>
    </submittedName>
</protein>
<feature type="transmembrane region" description="Helical" evidence="1">
    <location>
        <begin position="76"/>
        <end position="95"/>
    </location>
</feature>
<reference evidence="2 3" key="1">
    <citation type="submission" date="2019-08" db="EMBL/GenBank/DDBJ databases">
        <title>Pedobacter sp. nov., isolated from Han river, South Korea.</title>
        <authorList>
            <person name="Lee D.-H."/>
            <person name="Kim Y.-S."/>
            <person name="Hwang E.-M."/>
            <person name="Le Tran T.C."/>
            <person name="Cha C.-J."/>
        </authorList>
    </citation>
    <scope>NUCLEOTIDE SEQUENCE [LARGE SCALE GENOMIC DNA]</scope>
    <source>
        <strain evidence="2 3">CJ43</strain>
    </source>
</reference>
<feature type="transmembrane region" description="Helical" evidence="1">
    <location>
        <begin position="41"/>
        <end position="64"/>
    </location>
</feature>
<dbReference type="Proteomes" id="UP000323653">
    <property type="component" value="Chromosome"/>
</dbReference>
<keyword evidence="1" id="KW-0472">Membrane</keyword>
<evidence type="ECO:0000256" key="1">
    <source>
        <dbReference type="SAM" id="Phobius"/>
    </source>
</evidence>
<dbReference type="RefSeq" id="WP_149075283.1">
    <property type="nucleotide sequence ID" value="NZ_CP043329.1"/>
</dbReference>
<feature type="transmembrane region" description="Helical" evidence="1">
    <location>
        <begin position="101"/>
        <end position="120"/>
    </location>
</feature>
<keyword evidence="1" id="KW-1133">Transmembrane helix</keyword>
<name>A0A5C0VII9_9SPHI</name>
<keyword evidence="1" id="KW-0812">Transmembrane</keyword>
<dbReference type="EMBL" id="CP043329">
    <property type="protein sequence ID" value="QEK52515.1"/>
    <property type="molecule type" value="Genomic_DNA"/>
</dbReference>
<gene>
    <name evidence="2" type="ORF">FYC62_13260</name>
</gene>
<keyword evidence="3" id="KW-1185">Reference proteome</keyword>
<proteinExistence type="predicted"/>
<sequence>MLWTQRFFALLDVICLILLAQQAYTQYQSLLSNEVLTSLEFFSRTLFLLGWFSLIFSAILLAIPKKAGLWLYYAQLPLRLIFFIFSFGFISLLTYIVNWQIITNILMPLIVFGELLRLYYSVQIHKVYHK</sequence>
<organism evidence="2 3">
    <name type="scientific">Pedobacter aquae</name>
    <dbReference type="NCBI Taxonomy" id="2605747"/>
    <lineage>
        <taxon>Bacteria</taxon>
        <taxon>Pseudomonadati</taxon>
        <taxon>Bacteroidota</taxon>
        <taxon>Sphingobacteriia</taxon>
        <taxon>Sphingobacteriales</taxon>
        <taxon>Sphingobacteriaceae</taxon>
        <taxon>Pedobacter</taxon>
    </lineage>
</organism>
<accession>A0A5C0VII9</accession>
<dbReference type="KEGG" id="pej:FYC62_13260"/>
<evidence type="ECO:0000313" key="2">
    <source>
        <dbReference type="EMBL" id="QEK52515.1"/>
    </source>
</evidence>
<evidence type="ECO:0000313" key="3">
    <source>
        <dbReference type="Proteomes" id="UP000323653"/>
    </source>
</evidence>